<accession>A0A3M3ZFA0</accession>
<dbReference type="AlphaFoldDB" id="A0A3M3ZFA0"/>
<keyword evidence="5 9" id="KW-0997">Cell inner membrane</keyword>
<evidence type="ECO:0000259" key="12">
    <source>
        <dbReference type="Pfam" id="PF26002"/>
    </source>
</evidence>
<evidence type="ECO:0000256" key="9">
    <source>
        <dbReference type="RuleBase" id="RU365093"/>
    </source>
</evidence>
<dbReference type="PANTHER" id="PTHR30386:SF17">
    <property type="entry name" value="ALKALINE PROTEASE SECRETION PROTEIN APRE"/>
    <property type="match status" value="1"/>
</dbReference>
<dbReference type="PANTHER" id="PTHR30386">
    <property type="entry name" value="MEMBRANE FUSION SUBUNIT OF EMRAB-TOLC MULTIDRUG EFFLUX PUMP"/>
    <property type="match status" value="1"/>
</dbReference>
<feature type="domain" description="AprE-like long alpha-helical hairpin" evidence="11">
    <location>
        <begin position="100"/>
        <end position="287"/>
    </location>
</feature>
<dbReference type="Gene3D" id="2.40.50.100">
    <property type="match status" value="1"/>
</dbReference>
<proteinExistence type="inferred from homology"/>
<dbReference type="Gene3D" id="2.40.30.170">
    <property type="match status" value="1"/>
</dbReference>
<evidence type="ECO:0000313" key="14">
    <source>
        <dbReference type="Proteomes" id="UP000279372"/>
    </source>
</evidence>
<evidence type="ECO:0000256" key="4">
    <source>
        <dbReference type="ARBA" id="ARBA00022475"/>
    </source>
</evidence>
<comment type="caution">
    <text evidence="13">The sequence shown here is derived from an EMBL/GenBank/DDBJ whole genome shotgun (WGS) entry which is preliminary data.</text>
</comment>
<organism evidence="13 14">
    <name type="scientific">Pseudomonas syringae pv. philadelphi</name>
    <dbReference type="NCBI Taxonomy" id="251706"/>
    <lineage>
        <taxon>Bacteria</taxon>
        <taxon>Pseudomonadati</taxon>
        <taxon>Pseudomonadota</taxon>
        <taxon>Gammaproteobacteria</taxon>
        <taxon>Pseudomonadales</taxon>
        <taxon>Pseudomonadaceae</taxon>
        <taxon>Pseudomonas</taxon>
    </lineage>
</organism>
<evidence type="ECO:0000256" key="8">
    <source>
        <dbReference type="ARBA" id="ARBA00023136"/>
    </source>
</evidence>
<comment type="similarity">
    <text evidence="2 9">Belongs to the membrane fusion protein (MFP) (TC 8.A.1) family.</text>
</comment>
<evidence type="ECO:0000256" key="7">
    <source>
        <dbReference type="ARBA" id="ARBA00022989"/>
    </source>
</evidence>
<evidence type="ECO:0000256" key="10">
    <source>
        <dbReference type="SAM" id="Coils"/>
    </source>
</evidence>
<dbReference type="SUPFAM" id="SSF111369">
    <property type="entry name" value="HlyD-like secretion proteins"/>
    <property type="match status" value="1"/>
</dbReference>
<keyword evidence="6 9" id="KW-0812">Transmembrane</keyword>
<dbReference type="RefSeq" id="WP_074816892.1">
    <property type="nucleotide sequence ID" value="NZ_RBQB01000107.1"/>
</dbReference>
<comment type="subcellular location">
    <subcellularLocation>
        <location evidence="1 9">Cell inner membrane</location>
        <topology evidence="1 9">Single-pass membrane protein</topology>
    </subcellularLocation>
</comment>
<evidence type="ECO:0000256" key="3">
    <source>
        <dbReference type="ARBA" id="ARBA00022448"/>
    </source>
</evidence>
<feature type="coiled-coil region" evidence="10">
    <location>
        <begin position="217"/>
        <end position="258"/>
    </location>
</feature>
<evidence type="ECO:0000313" key="13">
    <source>
        <dbReference type="EMBL" id="RMO92715.1"/>
    </source>
</evidence>
<evidence type="ECO:0000256" key="1">
    <source>
        <dbReference type="ARBA" id="ARBA00004377"/>
    </source>
</evidence>
<gene>
    <name evidence="13" type="ORF">ALQ33_03795</name>
</gene>
<evidence type="ECO:0000256" key="5">
    <source>
        <dbReference type="ARBA" id="ARBA00022519"/>
    </source>
</evidence>
<dbReference type="InterPro" id="IPR058781">
    <property type="entry name" value="HH_AprE-like"/>
</dbReference>
<dbReference type="PRINTS" id="PR01490">
    <property type="entry name" value="RTXTOXIND"/>
</dbReference>
<keyword evidence="3 9" id="KW-0813">Transport</keyword>
<feature type="domain" description="AprE-like beta-barrel" evidence="12">
    <location>
        <begin position="329"/>
        <end position="417"/>
    </location>
</feature>
<protein>
    <recommendedName>
        <fullName evidence="9">Membrane fusion protein (MFP) family protein</fullName>
    </recommendedName>
</protein>
<dbReference type="Pfam" id="PF25994">
    <property type="entry name" value="HH_AprE"/>
    <property type="match status" value="1"/>
</dbReference>
<sequence length="441" mass="48839">MSIKTISTLDANPDDMPTSDRGIRRIGAAIVLVTFGVFGTWAALAPLGNAVYGTGVVTVQSYRKTVQHLEGGIVKELLARDGDTVRKGDPLIVLDDSQLRSQYESTRNQLISTQAREARLRAERDELPSIPPLAVNGMDSERAKEAIEGEEQVFRTRKNSRATEISVQRERIGQLKQQIIGLRDMIRTKVSLEKSYSSEITELKDLLAQGFVDKQRLLEQERKLDMLKSEVADHESSITKTQLQISETELQIIQLNKNFSSDVAKELSDVQAKVFDLQETATALQDRLSRIVIRAPEDGMVLDMKVHTVGGVVSAGTPLLDIVPESAELVVEAHVSTNDIDRVAVGRLTDVRFSAFNSATTPVIQAIVTRVSADRLTDPATGDPYYLVRVKLTDEGLARLEGRKLQPGMPAEVLINAGERTMLEYLMKPARNMFVKSMIEE</sequence>
<name>A0A3M3ZFA0_9PSED</name>
<keyword evidence="4 9" id="KW-1003">Cell membrane</keyword>
<evidence type="ECO:0000256" key="6">
    <source>
        <dbReference type="ARBA" id="ARBA00022692"/>
    </source>
</evidence>
<dbReference type="InterPro" id="IPR010129">
    <property type="entry name" value="T1SS_HlyD"/>
</dbReference>
<keyword evidence="10" id="KW-0175">Coiled coil</keyword>
<reference evidence="13 14" key="1">
    <citation type="submission" date="2018-08" db="EMBL/GenBank/DDBJ databases">
        <title>Recombination of ecologically and evolutionarily significant loci maintains genetic cohesion in the Pseudomonas syringae species complex.</title>
        <authorList>
            <person name="Dillon M."/>
            <person name="Thakur S."/>
            <person name="Almeida R.N.D."/>
            <person name="Weir B.S."/>
            <person name="Guttman D.S."/>
        </authorList>
    </citation>
    <scope>NUCLEOTIDE SEQUENCE [LARGE SCALE GENOMIC DNA]</scope>
    <source>
        <strain evidence="13 14">ICMP 8902</strain>
    </source>
</reference>
<evidence type="ECO:0000256" key="2">
    <source>
        <dbReference type="ARBA" id="ARBA00009477"/>
    </source>
</evidence>
<dbReference type="GO" id="GO:0015031">
    <property type="term" value="P:protein transport"/>
    <property type="evidence" value="ECO:0007669"/>
    <property type="project" value="InterPro"/>
</dbReference>
<keyword evidence="7 9" id="KW-1133">Transmembrane helix</keyword>
<keyword evidence="8 9" id="KW-0472">Membrane</keyword>
<dbReference type="InterPro" id="IPR050739">
    <property type="entry name" value="MFP"/>
</dbReference>
<dbReference type="EMBL" id="RBQB01000107">
    <property type="protein sequence ID" value="RMO92715.1"/>
    <property type="molecule type" value="Genomic_DNA"/>
</dbReference>
<dbReference type="Proteomes" id="UP000279372">
    <property type="component" value="Unassembled WGS sequence"/>
</dbReference>
<dbReference type="Gene3D" id="1.10.287.470">
    <property type="entry name" value="Helix hairpin bin"/>
    <property type="match status" value="1"/>
</dbReference>
<dbReference type="GO" id="GO:0005886">
    <property type="term" value="C:plasma membrane"/>
    <property type="evidence" value="ECO:0007669"/>
    <property type="project" value="UniProtKB-SubCell"/>
</dbReference>
<dbReference type="InterPro" id="IPR058982">
    <property type="entry name" value="Beta-barrel_AprE"/>
</dbReference>
<feature type="transmembrane region" description="Helical" evidence="9">
    <location>
        <begin position="26"/>
        <end position="44"/>
    </location>
</feature>
<dbReference type="Pfam" id="PF26002">
    <property type="entry name" value="Beta-barrel_AprE"/>
    <property type="match status" value="1"/>
</dbReference>
<evidence type="ECO:0000259" key="11">
    <source>
        <dbReference type="Pfam" id="PF25994"/>
    </source>
</evidence>
<dbReference type="NCBIfam" id="TIGR01843">
    <property type="entry name" value="type_I_hlyD"/>
    <property type="match status" value="1"/>
</dbReference>